<keyword evidence="2" id="KW-0238">DNA-binding</keyword>
<dbReference type="GO" id="GO:0005634">
    <property type="term" value="C:nucleus"/>
    <property type="evidence" value="ECO:0007669"/>
    <property type="project" value="TreeGrafter"/>
</dbReference>
<keyword evidence="4" id="KW-0539">Nucleus</keyword>
<dbReference type="GO" id="GO:0000724">
    <property type="term" value="P:double-strand break repair via homologous recombination"/>
    <property type="evidence" value="ECO:0007669"/>
    <property type="project" value="TreeGrafter"/>
</dbReference>
<dbReference type="GO" id="GO:0005694">
    <property type="term" value="C:chromosome"/>
    <property type="evidence" value="ECO:0007669"/>
    <property type="project" value="TreeGrafter"/>
</dbReference>
<evidence type="ECO:0000256" key="3">
    <source>
        <dbReference type="ARBA" id="ARBA00023235"/>
    </source>
</evidence>
<comment type="similarity">
    <text evidence="1">Belongs to the helicase family. RecQ subfamily.</text>
</comment>
<dbReference type="GO" id="GO:0005737">
    <property type="term" value="C:cytoplasm"/>
    <property type="evidence" value="ECO:0007669"/>
    <property type="project" value="TreeGrafter"/>
</dbReference>
<organism evidence="8 9">
    <name type="scientific">Rhizoclosmatium globosum</name>
    <dbReference type="NCBI Taxonomy" id="329046"/>
    <lineage>
        <taxon>Eukaryota</taxon>
        <taxon>Fungi</taxon>
        <taxon>Fungi incertae sedis</taxon>
        <taxon>Chytridiomycota</taxon>
        <taxon>Chytridiomycota incertae sedis</taxon>
        <taxon>Chytridiomycetes</taxon>
        <taxon>Chytridiales</taxon>
        <taxon>Chytriomycetaceae</taxon>
        <taxon>Rhizoclosmatium</taxon>
    </lineage>
</organism>
<feature type="domain" description="Helicase C-terminal" evidence="7">
    <location>
        <begin position="2"/>
        <end position="184"/>
    </location>
</feature>
<evidence type="ECO:0000256" key="2">
    <source>
        <dbReference type="ARBA" id="ARBA00023125"/>
    </source>
</evidence>
<dbReference type="PROSITE" id="PS51194">
    <property type="entry name" value="HELICASE_CTER"/>
    <property type="match status" value="1"/>
</dbReference>
<dbReference type="Gene3D" id="3.40.50.300">
    <property type="entry name" value="P-loop containing nucleotide triphosphate hydrolases"/>
    <property type="match status" value="1"/>
</dbReference>
<keyword evidence="9" id="KW-1185">Reference proteome</keyword>
<gene>
    <name evidence="8" type="ORF">BCR33DRAFT_799660</name>
</gene>
<dbReference type="Proteomes" id="UP000193642">
    <property type="component" value="Unassembled WGS sequence"/>
</dbReference>
<dbReference type="SMART" id="SM00490">
    <property type="entry name" value="HELICc"/>
    <property type="match status" value="1"/>
</dbReference>
<evidence type="ECO:0000313" key="8">
    <source>
        <dbReference type="EMBL" id="ORY17045.1"/>
    </source>
</evidence>
<dbReference type="SUPFAM" id="SSF52540">
    <property type="entry name" value="P-loop containing nucleoside triphosphate hydrolases"/>
    <property type="match status" value="1"/>
</dbReference>
<keyword evidence="3" id="KW-0413">Isomerase</keyword>
<dbReference type="PANTHER" id="PTHR13710">
    <property type="entry name" value="DNA HELICASE RECQ FAMILY MEMBER"/>
    <property type="match status" value="1"/>
</dbReference>
<name>A0A1Y2A4T7_9FUNG</name>
<keyword evidence="8" id="KW-0378">Hydrolase</keyword>
<dbReference type="GO" id="GO:0043138">
    <property type="term" value="F:3'-5' DNA helicase activity"/>
    <property type="evidence" value="ECO:0007669"/>
    <property type="project" value="UniProtKB-EC"/>
</dbReference>
<dbReference type="EC" id="5.6.2.4" evidence="6"/>
<dbReference type="InterPro" id="IPR027417">
    <property type="entry name" value="P-loop_NTPase"/>
</dbReference>
<dbReference type="Pfam" id="PF00271">
    <property type="entry name" value="Helicase_C"/>
    <property type="match status" value="1"/>
</dbReference>
<dbReference type="PANTHER" id="PTHR13710:SF153">
    <property type="entry name" value="RECQ-LIKE DNA HELICASE BLM"/>
    <property type="match status" value="1"/>
</dbReference>
<dbReference type="GO" id="GO:0016787">
    <property type="term" value="F:hydrolase activity"/>
    <property type="evidence" value="ECO:0007669"/>
    <property type="project" value="UniProtKB-KW"/>
</dbReference>
<evidence type="ECO:0000256" key="1">
    <source>
        <dbReference type="ARBA" id="ARBA00005446"/>
    </source>
</evidence>
<evidence type="ECO:0000259" key="7">
    <source>
        <dbReference type="PROSITE" id="PS51194"/>
    </source>
</evidence>
<evidence type="ECO:0000313" key="9">
    <source>
        <dbReference type="Proteomes" id="UP000193642"/>
    </source>
</evidence>
<comment type="catalytic activity">
    <reaction evidence="5">
        <text>Couples ATP hydrolysis with the unwinding of duplex DNA by translocating in the 3'-5' direction.</text>
        <dbReference type="EC" id="5.6.2.4"/>
    </reaction>
</comment>
<dbReference type="STRING" id="329046.A0A1Y2A4T7"/>
<evidence type="ECO:0000256" key="5">
    <source>
        <dbReference type="ARBA" id="ARBA00034617"/>
    </source>
</evidence>
<reference evidence="8 9" key="1">
    <citation type="submission" date="2016-07" db="EMBL/GenBank/DDBJ databases">
        <title>Pervasive Adenine N6-methylation of Active Genes in Fungi.</title>
        <authorList>
            <consortium name="DOE Joint Genome Institute"/>
            <person name="Mondo S.J."/>
            <person name="Dannebaum R.O."/>
            <person name="Kuo R.C."/>
            <person name="Labutti K."/>
            <person name="Haridas S."/>
            <person name="Kuo A."/>
            <person name="Salamov A."/>
            <person name="Ahrendt S.R."/>
            <person name="Lipzen A."/>
            <person name="Sullivan W."/>
            <person name="Andreopoulos W.B."/>
            <person name="Clum A."/>
            <person name="Lindquist E."/>
            <person name="Daum C."/>
            <person name="Ramamoorthy G.K."/>
            <person name="Gryganskyi A."/>
            <person name="Culley D."/>
            <person name="Magnuson J.K."/>
            <person name="James T.Y."/>
            <person name="O'Malley M.A."/>
            <person name="Stajich J.E."/>
            <person name="Spatafora J.W."/>
            <person name="Visel A."/>
            <person name="Grigoriev I.V."/>
        </authorList>
    </citation>
    <scope>NUCLEOTIDE SEQUENCE [LARGE SCALE GENOMIC DNA]</scope>
    <source>
        <strain evidence="8 9">JEL800</strain>
    </source>
</reference>
<proteinExistence type="inferred from homology"/>
<evidence type="ECO:0000256" key="6">
    <source>
        <dbReference type="ARBA" id="ARBA00034808"/>
    </source>
</evidence>
<dbReference type="InterPro" id="IPR001650">
    <property type="entry name" value="Helicase_C-like"/>
</dbReference>
<comment type="caution">
    <text evidence="8">The sequence shown here is derived from an EMBL/GenBank/DDBJ whole genome shotgun (WGS) entry which is preliminary data.</text>
</comment>
<dbReference type="GO" id="GO:0003677">
    <property type="term" value="F:DNA binding"/>
    <property type="evidence" value="ECO:0007669"/>
    <property type="project" value="UniProtKB-KW"/>
</dbReference>
<dbReference type="GO" id="GO:0009378">
    <property type="term" value="F:four-way junction helicase activity"/>
    <property type="evidence" value="ECO:0007669"/>
    <property type="project" value="TreeGrafter"/>
</dbReference>
<accession>A0A1Y2A4T7</accession>
<evidence type="ECO:0000256" key="4">
    <source>
        <dbReference type="ARBA" id="ARBA00023242"/>
    </source>
</evidence>
<dbReference type="EMBL" id="MCGO01000291">
    <property type="protein sequence ID" value="ORY17045.1"/>
    <property type="molecule type" value="Genomic_DNA"/>
</dbReference>
<protein>
    <recommendedName>
        <fullName evidence="6">DNA 3'-5' helicase</fullName>
        <ecNumber evidence="6">5.6.2.4</ecNumber>
    </recommendedName>
</protein>
<dbReference type="AlphaFoldDB" id="A0A1Y2A4T7"/>
<sequence length="306" mass="34038">MELVEIIGNIDRPNISYSVMTKSKLEIDIGQIFADVTSEQYSATLYPTVLYWDDKSKCTSLFHKIRDLRNSGSTENKVFLYTADICDKSKDGIIKSVKKGTDTKVIIATNALGLGVDIPNGRRVIHLQVPQSFNDLVQAMGRGGRDGLPSIHTLFINSKGLVELLEPHNASVKYSSRDRDIKVYSDYVSGLMCRRKIILDYYVTSNESMEPSALCCDVCTNSSMVLAGVSLKREVTEVRDSTTTKRQKSRTKYPLSMESRILMLNSLSLSRIPFIVGHGIMFSSQYGMQLAEVIAADAYSIGLNFA</sequence>
<dbReference type="OrthoDB" id="2143162at2759"/>